<evidence type="ECO:0008006" key="7">
    <source>
        <dbReference type="Google" id="ProtNLM"/>
    </source>
</evidence>
<comment type="caution">
    <text evidence="5">The sequence shown here is derived from an EMBL/GenBank/DDBJ whole genome shotgun (WGS) entry which is preliminary data.</text>
</comment>
<evidence type="ECO:0000256" key="2">
    <source>
        <dbReference type="PIRSR" id="PIRSR602401-1"/>
    </source>
</evidence>
<keyword evidence="4" id="KW-0812">Transmembrane</keyword>
<keyword evidence="2 3" id="KW-0408">Iron</keyword>
<evidence type="ECO:0000313" key="5">
    <source>
        <dbReference type="EMBL" id="CAI2364413.1"/>
    </source>
</evidence>
<keyword evidence="4" id="KW-0472">Membrane</keyword>
<dbReference type="GO" id="GO:0016705">
    <property type="term" value="F:oxidoreductase activity, acting on paired donors, with incorporation or reduction of molecular oxygen"/>
    <property type="evidence" value="ECO:0007669"/>
    <property type="project" value="InterPro"/>
</dbReference>
<dbReference type="InterPro" id="IPR050121">
    <property type="entry name" value="Cytochrome_P450_monoxygenase"/>
</dbReference>
<name>A0AAD1U9C2_EUPCR</name>
<keyword evidence="2 3" id="KW-0349">Heme</keyword>
<evidence type="ECO:0000256" key="3">
    <source>
        <dbReference type="RuleBase" id="RU000461"/>
    </source>
</evidence>
<dbReference type="InterPro" id="IPR036396">
    <property type="entry name" value="Cyt_P450_sf"/>
</dbReference>
<dbReference type="InterPro" id="IPR017972">
    <property type="entry name" value="Cyt_P450_CS"/>
</dbReference>
<dbReference type="PANTHER" id="PTHR24305:SF108">
    <property type="entry name" value="P450, PUTATIVE (EUROFUNG)-RELATED"/>
    <property type="match status" value="1"/>
</dbReference>
<gene>
    <name evidence="5" type="ORF">ECRASSUSDP1_LOCUS5756</name>
</gene>
<dbReference type="Pfam" id="PF00067">
    <property type="entry name" value="p450"/>
    <property type="match status" value="1"/>
</dbReference>
<dbReference type="GO" id="GO:0004497">
    <property type="term" value="F:monooxygenase activity"/>
    <property type="evidence" value="ECO:0007669"/>
    <property type="project" value="UniProtKB-KW"/>
</dbReference>
<dbReference type="SUPFAM" id="SSF48264">
    <property type="entry name" value="Cytochrome P450"/>
    <property type="match status" value="1"/>
</dbReference>
<keyword evidence="6" id="KW-1185">Reference proteome</keyword>
<dbReference type="GO" id="GO:0005506">
    <property type="term" value="F:iron ion binding"/>
    <property type="evidence" value="ECO:0007669"/>
    <property type="project" value="InterPro"/>
</dbReference>
<sequence>MIYGLIRVFLAFCAAFVVYLIYFLIIRPYLWRRKYQAYSNVLVGKKFSPIIGDLSNEMQCINDNKVHYSYYKELAQETKKYDLKAKLEGPESCISIISSKALKEFLNLQKTCVDRYYMRKGLAEMVIDSIASRKSTPDIQQRRKNVTQYLGLNSASKYIPHMIGCCEKIVQSMIEEKDSDIMHYMNELTFNVFTEVLFGSGVEKLVTQLYPYQNADGTTEDITLREILIRVSKCYIDQYYNPLTFIAPFLSISPFSSFISPDSSYYKLVNPYRRDHNNLQVFKRAIKNIVQTSSDTNSVGRKFFDLPELTERQKIDDLVGIMIAGSETTSHTLVSCLYFMSRHPETLQKLREELNREGLSKGEAFVENCTLETLQNCTYLSCIVKETLRLDSAVADTFDYEPSRDITICGVPISKGQRIKIDLLTNHFDSDKWLDPEAFIPDRHDTESEFFKESKEAGKVADVYARRSFSHGNRNCPGQSFALLEARIVIAYLATHIDYEFDLEVENEQGVGFGLATQFLPRIRAKMHGQN</sequence>
<accession>A0AAD1U9C2</accession>
<proteinExistence type="inferred from homology"/>
<dbReference type="PRINTS" id="PR00385">
    <property type="entry name" value="P450"/>
</dbReference>
<keyword evidence="3" id="KW-0503">Monooxygenase</keyword>
<keyword evidence="4" id="KW-1133">Transmembrane helix</keyword>
<dbReference type="AlphaFoldDB" id="A0AAD1U9C2"/>
<dbReference type="InterPro" id="IPR001128">
    <property type="entry name" value="Cyt_P450"/>
</dbReference>
<keyword evidence="2 3" id="KW-0479">Metal-binding</keyword>
<protein>
    <recommendedName>
        <fullName evidence="7">Cytochrome P450</fullName>
    </recommendedName>
</protein>
<dbReference type="InterPro" id="IPR002401">
    <property type="entry name" value="Cyt_P450_E_grp-I"/>
</dbReference>
<evidence type="ECO:0000256" key="4">
    <source>
        <dbReference type="SAM" id="Phobius"/>
    </source>
</evidence>
<dbReference type="Proteomes" id="UP001295684">
    <property type="component" value="Unassembled WGS sequence"/>
</dbReference>
<dbReference type="PANTHER" id="PTHR24305">
    <property type="entry name" value="CYTOCHROME P450"/>
    <property type="match status" value="1"/>
</dbReference>
<evidence type="ECO:0000313" key="6">
    <source>
        <dbReference type="Proteomes" id="UP001295684"/>
    </source>
</evidence>
<dbReference type="PRINTS" id="PR00463">
    <property type="entry name" value="EP450I"/>
</dbReference>
<organism evidence="5 6">
    <name type="scientific">Euplotes crassus</name>
    <dbReference type="NCBI Taxonomy" id="5936"/>
    <lineage>
        <taxon>Eukaryota</taxon>
        <taxon>Sar</taxon>
        <taxon>Alveolata</taxon>
        <taxon>Ciliophora</taxon>
        <taxon>Intramacronucleata</taxon>
        <taxon>Spirotrichea</taxon>
        <taxon>Hypotrichia</taxon>
        <taxon>Euplotida</taxon>
        <taxon>Euplotidae</taxon>
        <taxon>Moneuplotes</taxon>
    </lineage>
</organism>
<evidence type="ECO:0000256" key="1">
    <source>
        <dbReference type="ARBA" id="ARBA00001971"/>
    </source>
</evidence>
<reference evidence="5" key="1">
    <citation type="submission" date="2023-07" db="EMBL/GenBank/DDBJ databases">
        <authorList>
            <consortium name="AG Swart"/>
            <person name="Singh M."/>
            <person name="Singh A."/>
            <person name="Seah K."/>
            <person name="Emmerich C."/>
        </authorList>
    </citation>
    <scope>NUCLEOTIDE SEQUENCE</scope>
    <source>
        <strain evidence="5">DP1</strain>
    </source>
</reference>
<dbReference type="CDD" id="cd00302">
    <property type="entry name" value="cytochrome_P450"/>
    <property type="match status" value="1"/>
</dbReference>
<comment type="similarity">
    <text evidence="3">Belongs to the cytochrome P450 family.</text>
</comment>
<feature type="binding site" description="axial binding residue" evidence="2">
    <location>
        <position position="476"/>
    </location>
    <ligand>
        <name>heme</name>
        <dbReference type="ChEBI" id="CHEBI:30413"/>
    </ligand>
    <ligandPart>
        <name>Fe</name>
        <dbReference type="ChEBI" id="CHEBI:18248"/>
    </ligandPart>
</feature>
<dbReference type="GO" id="GO:0020037">
    <property type="term" value="F:heme binding"/>
    <property type="evidence" value="ECO:0007669"/>
    <property type="project" value="InterPro"/>
</dbReference>
<dbReference type="EMBL" id="CAMPGE010005563">
    <property type="protein sequence ID" value="CAI2364413.1"/>
    <property type="molecule type" value="Genomic_DNA"/>
</dbReference>
<dbReference type="Gene3D" id="1.10.630.10">
    <property type="entry name" value="Cytochrome P450"/>
    <property type="match status" value="1"/>
</dbReference>
<keyword evidence="3" id="KW-0560">Oxidoreductase</keyword>
<dbReference type="PROSITE" id="PS00086">
    <property type="entry name" value="CYTOCHROME_P450"/>
    <property type="match status" value="1"/>
</dbReference>
<comment type="cofactor">
    <cofactor evidence="1 2">
        <name>heme</name>
        <dbReference type="ChEBI" id="CHEBI:30413"/>
    </cofactor>
</comment>
<feature type="transmembrane region" description="Helical" evidence="4">
    <location>
        <begin position="6"/>
        <end position="26"/>
    </location>
</feature>